<dbReference type="GO" id="GO:0005737">
    <property type="term" value="C:cytoplasm"/>
    <property type="evidence" value="ECO:0007669"/>
    <property type="project" value="UniProtKB-SubCell"/>
</dbReference>
<dbReference type="InterPro" id="IPR036388">
    <property type="entry name" value="WH-like_DNA-bd_sf"/>
</dbReference>
<dbReference type="Pfam" id="PF06971">
    <property type="entry name" value="Put_DNA-bind_N"/>
    <property type="match status" value="1"/>
</dbReference>
<comment type="function">
    <text evidence="6">Modulates transcription in response to changes in cellular NADH/NAD(+) redox state.</text>
</comment>
<comment type="similarity">
    <text evidence="6">Belongs to the transcriptional regulatory Rex family.</text>
</comment>
<keyword evidence="9" id="KW-1185">Reference proteome</keyword>
<feature type="domain" description="CoA-binding" evidence="7">
    <location>
        <begin position="86"/>
        <end position="187"/>
    </location>
</feature>
<accession>A0A2V1IXL3</accession>
<dbReference type="HAMAP" id="MF_01131">
    <property type="entry name" value="Rex"/>
    <property type="match status" value="1"/>
</dbReference>
<dbReference type="GO" id="GO:0003700">
    <property type="term" value="F:DNA-binding transcription factor activity"/>
    <property type="evidence" value="ECO:0007669"/>
    <property type="project" value="UniProtKB-UniRule"/>
</dbReference>
<evidence type="ECO:0000259" key="7">
    <source>
        <dbReference type="SMART" id="SM00881"/>
    </source>
</evidence>
<dbReference type="Gene3D" id="1.10.10.10">
    <property type="entry name" value="Winged helix-like DNA-binding domain superfamily/Winged helix DNA-binding domain"/>
    <property type="match status" value="1"/>
</dbReference>
<dbReference type="GO" id="GO:0051775">
    <property type="term" value="P:response to redox state"/>
    <property type="evidence" value="ECO:0007669"/>
    <property type="project" value="InterPro"/>
</dbReference>
<feature type="DNA-binding region" description="H-T-H motif" evidence="6">
    <location>
        <begin position="23"/>
        <end position="62"/>
    </location>
</feature>
<evidence type="ECO:0000256" key="3">
    <source>
        <dbReference type="ARBA" id="ARBA00023015"/>
    </source>
</evidence>
<dbReference type="GO" id="GO:0003677">
    <property type="term" value="F:DNA binding"/>
    <property type="evidence" value="ECO:0007669"/>
    <property type="project" value="UniProtKB-UniRule"/>
</dbReference>
<protein>
    <recommendedName>
        <fullName evidence="6">Redox-sensing transcriptional repressor Rex</fullName>
    </recommendedName>
</protein>
<comment type="subcellular location">
    <subcellularLocation>
        <location evidence="6">Cytoplasm</location>
    </subcellularLocation>
</comment>
<keyword evidence="1 6" id="KW-0963">Cytoplasm</keyword>
<dbReference type="NCBIfam" id="NF003996">
    <property type="entry name" value="PRK05472.2-5"/>
    <property type="match status" value="1"/>
</dbReference>
<dbReference type="PANTHER" id="PTHR35786:SF1">
    <property type="entry name" value="REDOX-SENSING TRANSCRIPTIONAL REPRESSOR REX 1"/>
    <property type="match status" value="1"/>
</dbReference>
<comment type="subunit">
    <text evidence="6">Homodimer.</text>
</comment>
<dbReference type="Pfam" id="PF02629">
    <property type="entry name" value="CoA_binding"/>
    <property type="match status" value="1"/>
</dbReference>
<evidence type="ECO:0000313" key="8">
    <source>
        <dbReference type="EMBL" id="PWB08167.1"/>
    </source>
</evidence>
<dbReference type="InterPro" id="IPR009718">
    <property type="entry name" value="Rex_DNA-bd_C_dom"/>
</dbReference>
<proteinExistence type="inferred from homology"/>
<dbReference type="InterPro" id="IPR036390">
    <property type="entry name" value="WH_DNA-bd_sf"/>
</dbReference>
<keyword evidence="3 6" id="KW-0805">Transcription regulation</keyword>
<evidence type="ECO:0000256" key="1">
    <source>
        <dbReference type="ARBA" id="ARBA00022490"/>
    </source>
</evidence>
<dbReference type="SUPFAM" id="SSF46785">
    <property type="entry name" value="Winged helix' DNA-binding domain"/>
    <property type="match status" value="1"/>
</dbReference>
<dbReference type="SMART" id="SM00881">
    <property type="entry name" value="CoA_binding"/>
    <property type="match status" value="1"/>
</dbReference>
<dbReference type="GO" id="GO:0045892">
    <property type="term" value="P:negative regulation of DNA-templated transcription"/>
    <property type="evidence" value="ECO:0007669"/>
    <property type="project" value="InterPro"/>
</dbReference>
<evidence type="ECO:0000256" key="6">
    <source>
        <dbReference type="HAMAP-Rule" id="MF_01131"/>
    </source>
</evidence>
<evidence type="ECO:0000256" key="2">
    <source>
        <dbReference type="ARBA" id="ARBA00022491"/>
    </source>
</evidence>
<evidence type="ECO:0000256" key="4">
    <source>
        <dbReference type="ARBA" id="ARBA00023125"/>
    </source>
</evidence>
<dbReference type="SUPFAM" id="SSF51735">
    <property type="entry name" value="NAD(P)-binding Rossmann-fold domains"/>
    <property type="match status" value="1"/>
</dbReference>
<organism evidence="8 9">
    <name type="scientific">Paramuribaculum intestinale</name>
    <dbReference type="NCBI Taxonomy" id="2094151"/>
    <lineage>
        <taxon>Bacteria</taxon>
        <taxon>Pseudomonadati</taxon>
        <taxon>Bacteroidota</taxon>
        <taxon>Bacteroidia</taxon>
        <taxon>Bacteroidales</taxon>
        <taxon>Muribaculaceae</taxon>
        <taxon>Paramuribaculum</taxon>
    </lineage>
</organism>
<reference evidence="9" key="1">
    <citation type="submission" date="2018-02" db="EMBL/GenBank/DDBJ databases">
        <authorList>
            <person name="Clavel T."/>
            <person name="Strowig T."/>
        </authorList>
    </citation>
    <scope>NUCLEOTIDE SEQUENCE [LARGE SCALE GENOMIC DNA]</scope>
    <source>
        <strain evidence="9">DSM 100764</strain>
    </source>
</reference>
<dbReference type="GeneID" id="93424961"/>
<dbReference type="RefSeq" id="WP_107035604.1">
    <property type="nucleotide sequence ID" value="NZ_CAOMDK010000014.1"/>
</dbReference>
<gene>
    <name evidence="6" type="primary">rex</name>
    <name evidence="8" type="ORF">C5O25_04840</name>
</gene>
<dbReference type="AlphaFoldDB" id="A0A2V1IXL3"/>
<keyword evidence="2 6" id="KW-0678">Repressor</keyword>
<dbReference type="Gene3D" id="3.40.50.720">
    <property type="entry name" value="NAD(P)-binding Rossmann-like Domain"/>
    <property type="match status" value="1"/>
</dbReference>
<sequence length="221" mass="24004">MADTRIVSSHDVLPEPTLSRLPWYLAYVSLLKVRRVAYVSSTAIARGIHLDASMVAKDLSFVNVRGKTRIGYEVVELERELRSFLGFDRQHNAVIAGVGSLGAALIADSGLQRYGLDIVAGFDVERSIIGTIISGVPVFDITQAAEVRADMQAEIGVIAVPVEQAQAVADTLIDAGVSALWNFTPCRLLAPENIVIQNTSIYAHLAVMYNRINANNPDLTR</sequence>
<keyword evidence="5 6" id="KW-0804">Transcription</keyword>
<feature type="binding site" evidence="6">
    <location>
        <begin position="97"/>
        <end position="102"/>
    </location>
    <ligand>
        <name>NAD(+)</name>
        <dbReference type="ChEBI" id="CHEBI:57540"/>
    </ligand>
</feature>
<evidence type="ECO:0000256" key="5">
    <source>
        <dbReference type="ARBA" id="ARBA00023163"/>
    </source>
</evidence>
<keyword evidence="6" id="KW-0520">NAD</keyword>
<keyword evidence="4 6" id="KW-0238">DNA-binding</keyword>
<dbReference type="NCBIfam" id="NF003995">
    <property type="entry name" value="PRK05472.2-4"/>
    <property type="match status" value="1"/>
</dbReference>
<name>A0A2V1IXL3_9BACT</name>
<dbReference type="InterPro" id="IPR036291">
    <property type="entry name" value="NAD(P)-bd_dom_sf"/>
</dbReference>
<evidence type="ECO:0000313" key="9">
    <source>
        <dbReference type="Proteomes" id="UP000244925"/>
    </source>
</evidence>
<dbReference type="Proteomes" id="UP000244925">
    <property type="component" value="Unassembled WGS sequence"/>
</dbReference>
<dbReference type="InterPro" id="IPR022876">
    <property type="entry name" value="Tscrpt_rep_Rex"/>
</dbReference>
<comment type="caution">
    <text evidence="8">The sequence shown here is derived from an EMBL/GenBank/DDBJ whole genome shotgun (WGS) entry which is preliminary data.</text>
</comment>
<dbReference type="InterPro" id="IPR003781">
    <property type="entry name" value="CoA-bd"/>
</dbReference>
<dbReference type="PANTHER" id="PTHR35786">
    <property type="entry name" value="REDOX-SENSING TRANSCRIPTIONAL REPRESSOR REX"/>
    <property type="match status" value="1"/>
</dbReference>
<dbReference type="EMBL" id="PUBV01000007">
    <property type="protein sequence ID" value="PWB08167.1"/>
    <property type="molecule type" value="Genomic_DNA"/>
</dbReference>
<dbReference type="NCBIfam" id="NF003994">
    <property type="entry name" value="PRK05472.2-3"/>
    <property type="match status" value="1"/>
</dbReference>